<accession>A0ACC1RS18</accession>
<organism evidence="1 2">
    <name type="scientific">Phlebia brevispora</name>
    <dbReference type="NCBI Taxonomy" id="194682"/>
    <lineage>
        <taxon>Eukaryota</taxon>
        <taxon>Fungi</taxon>
        <taxon>Dikarya</taxon>
        <taxon>Basidiomycota</taxon>
        <taxon>Agaricomycotina</taxon>
        <taxon>Agaricomycetes</taxon>
        <taxon>Polyporales</taxon>
        <taxon>Meruliaceae</taxon>
        <taxon>Phlebia</taxon>
    </lineage>
</organism>
<evidence type="ECO:0000313" key="1">
    <source>
        <dbReference type="EMBL" id="KAJ3522855.1"/>
    </source>
</evidence>
<reference evidence="1" key="1">
    <citation type="submission" date="2022-07" db="EMBL/GenBank/DDBJ databases">
        <title>Genome Sequence of Phlebia brevispora.</title>
        <authorList>
            <person name="Buettner E."/>
        </authorList>
    </citation>
    <scope>NUCLEOTIDE SEQUENCE</scope>
    <source>
        <strain evidence="1">MPL23</strain>
    </source>
</reference>
<name>A0ACC1RS18_9APHY</name>
<proteinExistence type="predicted"/>
<keyword evidence="2" id="KW-1185">Reference proteome</keyword>
<sequence length="96" mass="10295">MSGILALADAIHLENRPLPKAPDGRYDWQVRPKTAPDASAAATHSYLYKAVQGAEGTVKRIKAFNPKLIVRGPCLILVSAFSNAHLPTLFSSVLGI</sequence>
<comment type="caution">
    <text evidence="1">The sequence shown here is derived from an EMBL/GenBank/DDBJ whole genome shotgun (WGS) entry which is preliminary data.</text>
</comment>
<evidence type="ECO:0000313" key="2">
    <source>
        <dbReference type="Proteomes" id="UP001148662"/>
    </source>
</evidence>
<gene>
    <name evidence="1" type="ORF">NM688_g8813</name>
</gene>
<dbReference type="Proteomes" id="UP001148662">
    <property type="component" value="Unassembled WGS sequence"/>
</dbReference>
<dbReference type="EMBL" id="JANHOG010002495">
    <property type="protein sequence ID" value="KAJ3522855.1"/>
    <property type="molecule type" value="Genomic_DNA"/>
</dbReference>
<protein>
    <submittedName>
        <fullName evidence="1">Uncharacterized protein</fullName>
    </submittedName>
</protein>